<dbReference type="InterPro" id="IPR036892">
    <property type="entry name" value="L27_dom_sf"/>
</dbReference>
<dbReference type="FunFam" id="2.30.42.10:FF:000058">
    <property type="entry name" value="multiple PDZ domain protein isoform X1"/>
    <property type="match status" value="1"/>
</dbReference>
<dbReference type="Gene3D" id="2.30.42.10">
    <property type="match status" value="12"/>
</dbReference>
<dbReference type="InterPro" id="IPR004172">
    <property type="entry name" value="L27_dom"/>
</dbReference>
<dbReference type="PANTHER" id="PTHR19964:SF10">
    <property type="entry name" value="MULTIPLE PDZ DOMAIN PROTEIN"/>
    <property type="match status" value="1"/>
</dbReference>
<feature type="domain" description="PDZ" evidence="10">
    <location>
        <begin position="661"/>
        <end position="708"/>
    </location>
</feature>
<dbReference type="PROSITE" id="PS51022">
    <property type="entry name" value="L27"/>
    <property type="match status" value="1"/>
</dbReference>
<evidence type="ECO:0000256" key="4">
    <source>
        <dbReference type="ARBA" id="ARBA00022475"/>
    </source>
</evidence>
<reference evidence="12" key="2">
    <citation type="submission" date="2025-09" db="UniProtKB">
        <authorList>
            <consortium name="Ensembl"/>
        </authorList>
    </citation>
    <scope>IDENTIFICATION</scope>
</reference>
<dbReference type="CDD" id="cd06671">
    <property type="entry name" value="PDZ7_MUPP1-PD6_PATJ-like"/>
    <property type="match status" value="1"/>
</dbReference>
<dbReference type="GO" id="GO:0016324">
    <property type="term" value="C:apical plasma membrane"/>
    <property type="evidence" value="ECO:0007669"/>
    <property type="project" value="UniProtKB-SubCell"/>
</dbReference>
<organism evidence="12 13">
    <name type="scientific">Cyanistes caeruleus</name>
    <name type="common">Eurasian blue tit</name>
    <name type="synonym">Parus caeruleus</name>
    <dbReference type="NCBI Taxonomy" id="156563"/>
    <lineage>
        <taxon>Eukaryota</taxon>
        <taxon>Metazoa</taxon>
        <taxon>Chordata</taxon>
        <taxon>Craniata</taxon>
        <taxon>Vertebrata</taxon>
        <taxon>Euteleostomi</taxon>
        <taxon>Archelosauria</taxon>
        <taxon>Archosauria</taxon>
        <taxon>Dinosauria</taxon>
        <taxon>Saurischia</taxon>
        <taxon>Theropoda</taxon>
        <taxon>Coelurosauria</taxon>
        <taxon>Aves</taxon>
        <taxon>Neognathae</taxon>
        <taxon>Neoaves</taxon>
        <taxon>Telluraves</taxon>
        <taxon>Australaves</taxon>
        <taxon>Passeriformes</taxon>
        <taxon>Paridae</taxon>
        <taxon>Cyanistes</taxon>
    </lineage>
</organism>
<dbReference type="CDD" id="cd06674">
    <property type="entry name" value="PDZ11_MUPP1-PDZ9_PATJ-like"/>
    <property type="match status" value="1"/>
</dbReference>
<dbReference type="CDD" id="cd06668">
    <property type="entry name" value="PDZ4_MUPP1-like"/>
    <property type="match status" value="1"/>
</dbReference>
<evidence type="ECO:0000256" key="6">
    <source>
        <dbReference type="ARBA" id="ARBA00022737"/>
    </source>
</evidence>
<dbReference type="FunFam" id="2.30.42.10:FF:000057">
    <property type="entry name" value="multiple PDZ domain protein isoform X1"/>
    <property type="match status" value="1"/>
</dbReference>
<dbReference type="PANTHER" id="PTHR19964">
    <property type="entry name" value="MULTIPLE PDZ DOMAIN PROTEIN"/>
    <property type="match status" value="1"/>
</dbReference>
<gene>
    <name evidence="12" type="primary">MPDZ</name>
</gene>
<dbReference type="InterPro" id="IPR015132">
    <property type="entry name" value="L27_2"/>
</dbReference>
<dbReference type="Pfam" id="PF00595">
    <property type="entry name" value="PDZ"/>
    <property type="match status" value="11"/>
</dbReference>
<keyword evidence="6" id="KW-0677">Repeat</keyword>
<dbReference type="SMART" id="SM00569">
    <property type="entry name" value="L27"/>
    <property type="match status" value="1"/>
</dbReference>
<evidence type="ECO:0000256" key="7">
    <source>
        <dbReference type="ARBA" id="ARBA00022949"/>
    </source>
</evidence>
<evidence type="ECO:0000259" key="11">
    <source>
        <dbReference type="PROSITE" id="PS51022"/>
    </source>
</evidence>
<protein>
    <submittedName>
        <fullName evidence="12">Multiple PDZ domain crumbs cell polarity complex component</fullName>
    </submittedName>
</protein>
<feature type="domain" description="PDZ" evidence="10">
    <location>
        <begin position="931"/>
        <end position="999"/>
    </location>
</feature>
<feature type="domain" description="PDZ" evidence="10">
    <location>
        <begin position="261"/>
        <end position="341"/>
    </location>
</feature>
<dbReference type="PROSITE" id="PS50106">
    <property type="entry name" value="PDZ"/>
    <property type="match status" value="12"/>
</dbReference>
<keyword evidence="7" id="KW-0965">Cell junction</keyword>
<feature type="domain" description="PDZ" evidence="10">
    <location>
        <begin position="1318"/>
        <end position="1399"/>
    </location>
</feature>
<feature type="domain" description="PDZ" evidence="10">
    <location>
        <begin position="1461"/>
        <end position="1495"/>
    </location>
</feature>
<evidence type="ECO:0000313" key="12">
    <source>
        <dbReference type="Ensembl" id="ENSCCEP00000016407.1"/>
    </source>
</evidence>
<dbReference type="CDD" id="cd06672">
    <property type="entry name" value="PDZ8_MUPP1-PDZ7_PATJ-PDZ2_INAD-like"/>
    <property type="match status" value="1"/>
</dbReference>
<feature type="domain" description="PDZ" evidence="10">
    <location>
        <begin position="525"/>
        <end position="606"/>
    </location>
</feature>
<dbReference type="FunFam" id="2.30.42.10:FF:000110">
    <property type="entry name" value="multiple PDZ domain protein isoform X2"/>
    <property type="match status" value="1"/>
</dbReference>
<feature type="domain" description="PDZ" evidence="10">
    <location>
        <begin position="141"/>
        <end position="228"/>
    </location>
</feature>
<dbReference type="CDD" id="cd06667">
    <property type="entry name" value="PDZ2_MUPP1-like"/>
    <property type="match status" value="1"/>
</dbReference>
<dbReference type="GO" id="GO:0005923">
    <property type="term" value="C:bicellular tight junction"/>
    <property type="evidence" value="ECO:0007669"/>
    <property type="project" value="UniProtKB-SubCell"/>
</dbReference>
<keyword evidence="13" id="KW-1185">Reference proteome</keyword>
<reference evidence="12" key="1">
    <citation type="submission" date="2025-08" db="UniProtKB">
        <authorList>
            <consortium name="Ensembl"/>
        </authorList>
    </citation>
    <scope>IDENTIFICATION</scope>
</reference>
<keyword evidence="5" id="KW-0597">Phosphoprotein</keyword>
<evidence type="ECO:0000256" key="9">
    <source>
        <dbReference type="SAM" id="MobiDB-lite"/>
    </source>
</evidence>
<feature type="domain" description="PDZ" evidence="10">
    <location>
        <begin position="379"/>
        <end position="465"/>
    </location>
</feature>
<dbReference type="CDD" id="cd06670">
    <property type="entry name" value="PDZ6_MUPP1-like"/>
    <property type="match status" value="1"/>
</dbReference>
<dbReference type="CDD" id="cd06676">
    <property type="entry name" value="PDZ13_MUPP1-like"/>
    <property type="match status" value="1"/>
</dbReference>
<dbReference type="SUPFAM" id="SSF101288">
    <property type="entry name" value="L27 domain"/>
    <property type="match status" value="1"/>
</dbReference>
<feature type="domain" description="L27" evidence="11">
    <location>
        <begin position="3"/>
        <end position="63"/>
    </location>
</feature>
<feature type="domain" description="PDZ" evidence="10">
    <location>
        <begin position="1720"/>
        <end position="1803"/>
    </location>
</feature>
<dbReference type="Gene3D" id="1.20.1440.360">
    <property type="match status" value="1"/>
</dbReference>
<keyword evidence="3" id="KW-0796">Tight junction</keyword>
<dbReference type="FunFam" id="2.30.42.10:FF:000093">
    <property type="entry name" value="multiple PDZ domain protein isoform X1"/>
    <property type="match status" value="1"/>
</dbReference>
<sequence>MIIATDTHRALQAMERLQAKLRDRGDIANEEKLSLLKSVLQSPLFNQILSLQTSVQQLRDQVNITPSIHSSGEFPQLLHHGVNMGSLPLNESYLLAQQNGSPADVLEASMRSITPQINGKFSSDDFEQLIRNMSQGRLVETIDLIKPLSGGLGFSVVGLKSENRGELGIFVQEIQEGSVAHRDGKLKEADQILAINGQALDQTITHQQAISILQKAKDNVQLVVARGTYPQLISPVVSRSPSAASTVSAHSNPVHWQHVETIELVNDGSGLGFGIVGGKSTGVIVKTILPGGVADQHGRLCSGDHILKIGDTDLAGMSSEQVAQVLRQCGNRVKLVIARGPVEESLLPAVPPGTPVPTSTPEKQDDASVDSCEDGEKFNVELTKNNQGLGITIAGYIGDKTSEPSGIFVKSITKGSAVEHDGRIHVGDQIIVVDGTNLQGFTNQQAVDVLRHTGQTVRLTLIRRGLKQENRIPPQEDLSAPVEKDLLFQTMDGTTAKDFQLISTEEAAAKIKWQRIMGSNYEIVVAVVNKFSESSGLGISLEATVGHHFIRSILPEGPVGRSGKLFSGDELLEVNEISLLGENHKDVVSILKELPIKVTMVCCRPVAPPVTQPEILESLSLSEVELTEKVRHRSIASCTLMNKNSLLRIYKSKKKKTNTVIVIRSLVPGGVAEQDGRLLPGDRLMFVNDINLENGSLEEAVQALKGAPTGTVKIGVAKPLPLSPEEGYVSAKEDCFFYTAQPLEEEGPADAALFHAELALVDSGEADLADESTFESQYSLERDVFQDSVTALQDSACSSEVNNSFSLPLSSPKECPSAAADFHVSDKNLYNMNLNQRLRDEKPVVDSSMETASDFTKTNLTLEVSDINQNESENTATWTGSQTASEIVLNTSLATTTYLDSNEKVKLFRCPVSLEGNSTPPNSVKNMYEKTIIIAKGNSSLGMTVSSNKDGLGMIVRSVIHGGSISRDGRIGVGDCILSINEESTTNLTNAQARAMLRRHSLIGPDINDYVDSLEINCVFLFIIRELPELPEREEGEGEESELQNAAFSNWNQPRKVELWREPSKSLGISIVGGRGMGSRLSNGEVMRGIFIKHILEDSPAGKNGTLKTGDRIVEAFGQSDTEPEKTSPCNLPLPPPSAFSGVCCDVSQSSSIRVPEDVEKEDEFGYSWKKIMQRYGNLPGELHMIELEKGKTGLGLSLAGNKDRSRMSVFVVGIDPNGAAGKDGRLQIADELLEINGQILYGRTHQNASSIIKCAPSKVKVIFIRNKDAVNQMAVCPAKSVEASQCTSGTLQHQEIDISVANLSAFSDLSSCKNIQYVELPKDQGGFGIAISEEDTTNGVVIKSLTDHGAAAKDGRIKVGDVILAVDDEIVVGYPVEKFISLLKTSKSVVRLAINPAETDNLTTAPAPPSTVPAEKRNMQPLAAVPASSSPEPEAVKSNLILVCLYSLGCCMIYHCMLSFQVNGIDLRNATHDEAINVLRQTPQKVRLTVYRDEAQYKEEDMYDVLNIELQKKPGKGLGLSIVGKRNDTGVFVSDIVKGGIADTDGRLMQGDQILTVNGEDVRNANQEAVAALLKCSLGTVRLEVGRIKAGPFHSERRTSQSRSGSLSSFSFPVTGSGAPEVFESGIKKNTSKLASFLVLSSPADSLGVSIAGGVGSPLGDVPIFIAMMHPNGVALDFLYFLLVITGQQQDPPMSSLSFAGLTSTGIFQDDLGPPQYKTITLDRGPDGLGFSIVGGYGSPHGDLPIYVKTVFAKGAAAEDGRLKRGDQIIAVNGQSLEGVTHEEAVAILKRTKGTVTLTVLS</sequence>
<proteinExistence type="predicted"/>
<dbReference type="SUPFAM" id="SSF50156">
    <property type="entry name" value="PDZ domain-like"/>
    <property type="match status" value="12"/>
</dbReference>
<dbReference type="Ensembl" id="ENSCCET00000025376.1">
    <property type="protein sequence ID" value="ENSCCEP00000016407.1"/>
    <property type="gene ID" value="ENSCCEG00000012529.1"/>
</dbReference>
<evidence type="ECO:0000256" key="3">
    <source>
        <dbReference type="ARBA" id="ARBA00022427"/>
    </source>
</evidence>
<dbReference type="FunFam" id="2.30.42.10:FF:000072">
    <property type="entry name" value="multiple PDZ domain protein isoform X1"/>
    <property type="match status" value="1"/>
</dbReference>
<dbReference type="SMART" id="SM00228">
    <property type="entry name" value="PDZ"/>
    <property type="match status" value="12"/>
</dbReference>
<feature type="domain" description="PDZ" evidence="10">
    <location>
        <begin position="1185"/>
        <end position="1268"/>
    </location>
</feature>
<evidence type="ECO:0000313" key="13">
    <source>
        <dbReference type="Proteomes" id="UP000694410"/>
    </source>
</evidence>
<evidence type="ECO:0000256" key="1">
    <source>
        <dbReference type="ARBA" id="ARBA00004221"/>
    </source>
</evidence>
<feature type="domain" description="PDZ" evidence="10">
    <location>
        <begin position="1056"/>
        <end position="1123"/>
    </location>
</feature>
<dbReference type="CDD" id="cd06689">
    <property type="entry name" value="PDZ1_MUPP1-like"/>
    <property type="match status" value="1"/>
</dbReference>
<evidence type="ECO:0000256" key="5">
    <source>
        <dbReference type="ARBA" id="ARBA00022553"/>
    </source>
</evidence>
<dbReference type="InterPro" id="IPR001478">
    <property type="entry name" value="PDZ"/>
</dbReference>
<evidence type="ECO:0000256" key="8">
    <source>
        <dbReference type="ARBA" id="ARBA00023136"/>
    </source>
</evidence>
<dbReference type="CDD" id="cd06791">
    <property type="entry name" value="PDZ3_MUPP1-like"/>
    <property type="match status" value="1"/>
</dbReference>
<evidence type="ECO:0000256" key="2">
    <source>
        <dbReference type="ARBA" id="ARBA00004435"/>
    </source>
</evidence>
<dbReference type="FunFam" id="2.30.42.10:FF:000044">
    <property type="entry name" value="Multiple PDZ domain protein isoform X1"/>
    <property type="match status" value="1"/>
</dbReference>
<dbReference type="InterPro" id="IPR051342">
    <property type="entry name" value="PDZ_scaffold"/>
</dbReference>
<keyword evidence="8" id="KW-0472">Membrane</keyword>
<dbReference type="InterPro" id="IPR036034">
    <property type="entry name" value="PDZ_sf"/>
</dbReference>
<feature type="domain" description="PDZ" evidence="10">
    <location>
        <begin position="1508"/>
        <end position="1590"/>
    </location>
</feature>
<accession>A0A8C0UZQ7</accession>
<dbReference type="CDD" id="cd10817">
    <property type="entry name" value="PDZ9_MUPP1-like"/>
    <property type="match status" value="1"/>
</dbReference>
<dbReference type="Proteomes" id="UP000694410">
    <property type="component" value="Unplaced"/>
</dbReference>
<dbReference type="Pfam" id="PF09045">
    <property type="entry name" value="L27_2"/>
    <property type="match status" value="1"/>
</dbReference>
<evidence type="ECO:0000259" key="10">
    <source>
        <dbReference type="PROSITE" id="PS50106"/>
    </source>
</evidence>
<name>A0A8C0UZQ7_CYACU</name>
<comment type="subcellular location">
    <subcellularLocation>
        <location evidence="1">Apical cell membrane</location>
    </subcellularLocation>
    <subcellularLocation>
        <location evidence="2">Cell junction</location>
        <location evidence="2">Tight junction</location>
    </subcellularLocation>
</comment>
<keyword evidence="4" id="KW-1003">Cell membrane</keyword>
<feature type="region of interest" description="Disordered" evidence="9">
    <location>
        <begin position="346"/>
        <end position="371"/>
    </location>
</feature>